<dbReference type="InterPro" id="IPR015424">
    <property type="entry name" value="PyrdxlP-dep_Trfase"/>
</dbReference>
<dbReference type="AlphaFoldDB" id="R2VCN9"/>
<dbReference type="InterPro" id="IPR054542">
    <property type="entry name" value="Cys_met_metab_PP"/>
</dbReference>
<evidence type="ECO:0000256" key="9">
    <source>
        <dbReference type="RuleBase" id="RU362118"/>
    </source>
</evidence>
<comment type="cofactor">
    <cofactor evidence="1 9">
        <name>pyridoxal 5'-phosphate</name>
        <dbReference type="ChEBI" id="CHEBI:597326"/>
    </cofactor>
</comment>
<dbReference type="GO" id="GO:0009086">
    <property type="term" value="P:methionine biosynthetic process"/>
    <property type="evidence" value="ECO:0007669"/>
    <property type="project" value="UniProtKB-KW"/>
</dbReference>
<keyword evidence="7" id="KW-0456">Lyase</keyword>
<dbReference type="OrthoDB" id="9780685at2"/>
<reference evidence="10 12" key="1">
    <citation type="submission" date="2013-02" db="EMBL/GenBank/DDBJ databases">
        <title>The Genome Sequence of Enterococcus gilvus ATCC BAA-350.</title>
        <authorList>
            <consortium name="The Broad Institute Genome Sequencing Platform"/>
            <consortium name="The Broad Institute Genome Sequencing Center for Infectious Disease"/>
            <person name="Earl A.M."/>
            <person name="Gilmore M.S."/>
            <person name="Lebreton F."/>
            <person name="Walker B."/>
            <person name="Young S.K."/>
            <person name="Zeng Q."/>
            <person name="Gargeya S."/>
            <person name="Fitzgerald M."/>
            <person name="Haas B."/>
            <person name="Abouelleil A."/>
            <person name="Alvarado L."/>
            <person name="Arachchi H.M."/>
            <person name="Berlin A.M."/>
            <person name="Chapman S.B."/>
            <person name="Dewar J."/>
            <person name="Goldberg J."/>
            <person name="Griggs A."/>
            <person name="Gujja S."/>
            <person name="Hansen M."/>
            <person name="Howarth C."/>
            <person name="Imamovic A."/>
            <person name="Larimer J."/>
            <person name="McCowan C."/>
            <person name="Murphy C."/>
            <person name="Neiman D."/>
            <person name="Pearson M."/>
            <person name="Priest M."/>
            <person name="Roberts A."/>
            <person name="Saif S."/>
            <person name="Shea T."/>
            <person name="Sisk P."/>
            <person name="Sykes S."/>
            <person name="Wortman J."/>
            <person name="Nusbaum C."/>
            <person name="Birren B."/>
        </authorList>
    </citation>
    <scope>NUCLEOTIDE SEQUENCE [LARGE SCALE GENOMIC DNA]</scope>
    <source>
        <strain evidence="10 12">ATCC BAA-350</strain>
    </source>
</reference>
<accession>R2VCN9</accession>
<evidence type="ECO:0000256" key="2">
    <source>
        <dbReference type="ARBA" id="ARBA00009077"/>
    </source>
</evidence>
<dbReference type="InterPro" id="IPR015421">
    <property type="entry name" value="PyrdxlP-dep_Trfase_major"/>
</dbReference>
<dbReference type="EMBL" id="ASWH01000001">
    <property type="protein sequence ID" value="EOW82007.1"/>
    <property type="molecule type" value="Genomic_DNA"/>
</dbReference>
<dbReference type="EMBL" id="AJDQ01000008">
    <property type="protein sequence ID" value="EOI55450.1"/>
    <property type="molecule type" value="Genomic_DNA"/>
</dbReference>
<evidence type="ECO:0000313" key="12">
    <source>
        <dbReference type="Proteomes" id="UP000013750"/>
    </source>
</evidence>
<dbReference type="PANTHER" id="PTHR11808:SF50">
    <property type="entry name" value="CYSTATHIONINE BETA-LYASE"/>
    <property type="match status" value="1"/>
</dbReference>
<dbReference type="InterPro" id="IPR015422">
    <property type="entry name" value="PyrdxlP-dep_Trfase_small"/>
</dbReference>
<dbReference type="EC" id="4.4.1.13" evidence="3"/>
<dbReference type="Pfam" id="PF01053">
    <property type="entry name" value="Cys_Met_Meta_PP"/>
    <property type="match status" value="1"/>
</dbReference>
<dbReference type="GO" id="GO:0019346">
    <property type="term" value="P:transsulfuration"/>
    <property type="evidence" value="ECO:0007669"/>
    <property type="project" value="InterPro"/>
</dbReference>
<feature type="modified residue" description="N6-(pyridoxal phosphate)lysine" evidence="8">
    <location>
        <position position="195"/>
    </location>
</feature>
<comment type="caution">
    <text evidence="10">The sequence shown here is derived from an EMBL/GenBank/DDBJ whole genome shotgun (WGS) entry which is preliminary data.</text>
</comment>
<dbReference type="Gene3D" id="3.90.1150.10">
    <property type="entry name" value="Aspartate Aminotransferase, domain 1"/>
    <property type="match status" value="1"/>
</dbReference>
<dbReference type="RefSeq" id="WP_010781031.1">
    <property type="nucleotide sequence ID" value="NZ_ASWH01000001.1"/>
</dbReference>
<reference evidence="11 13" key="2">
    <citation type="submission" date="2013-03" db="EMBL/GenBank/DDBJ databases">
        <title>The Genome Sequence of Enterococcus gilvus ATCC BAA-350 (PacBio/Illumina hybrid assembly).</title>
        <authorList>
            <consortium name="The Broad Institute Genomics Platform"/>
            <consortium name="The Broad Institute Genome Sequencing Center for Infectious Disease"/>
            <person name="Earl A."/>
            <person name="Russ C."/>
            <person name="Gilmore M."/>
            <person name="Surin D."/>
            <person name="Walker B."/>
            <person name="Young S."/>
            <person name="Zeng Q."/>
            <person name="Gargeya S."/>
            <person name="Fitzgerald M."/>
            <person name="Haas B."/>
            <person name="Abouelleil A."/>
            <person name="Allen A.W."/>
            <person name="Alvarado L."/>
            <person name="Arachchi H.M."/>
            <person name="Berlin A.M."/>
            <person name="Chapman S.B."/>
            <person name="Gainer-Dewar J."/>
            <person name="Goldberg J."/>
            <person name="Griggs A."/>
            <person name="Gujja S."/>
            <person name="Hansen M."/>
            <person name="Howarth C."/>
            <person name="Imamovic A."/>
            <person name="Ireland A."/>
            <person name="Larimer J."/>
            <person name="McCowan C."/>
            <person name="Murphy C."/>
            <person name="Pearson M."/>
            <person name="Poon T.W."/>
            <person name="Priest M."/>
            <person name="Roberts A."/>
            <person name="Saif S."/>
            <person name="Shea T."/>
            <person name="Sisk P."/>
            <person name="Sykes S."/>
            <person name="Wortman J."/>
            <person name="Nusbaum C."/>
            <person name="Birren B."/>
        </authorList>
    </citation>
    <scope>NUCLEOTIDE SEQUENCE [LARGE SCALE GENOMIC DNA]</scope>
    <source>
        <strain evidence="11 13">ATCC BAA-350</strain>
    </source>
</reference>
<dbReference type="Gene3D" id="3.40.640.10">
    <property type="entry name" value="Type I PLP-dependent aspartate aminotransferase-like (Major domain)"/>
    <property type="match status" value="1"/>
</dbReference>
<keyword evidence="6" id="KW-0486">Methionine biosynthesis</keyword>
<evidence type="ECO:0000256" key="4">
    <source>
        <dbReference type="ARBA" id="ARBA00022605"/>
    </source>
</evidence>
<dbReference type="PATRIC" id="fig|1158614.3.peg.2651"/>
<gene>
    <name evidence="11" type="ORF">I592_01308</name>
    <name evidence="10" type="ORF">UKC_02658</name>
</gene>
<evidence type="ECO:0000256" key="3">
    <source>
        <dbReference type="ARBA" id="ARBA00012224"/>
    </source>
</evidence>
<evidence type="ECO:0000313" key="13">
    <source>
        <dbReference type="Proteomes" id="UP000014160"/>
    </source>
</evidence>
<evidence type="ECO:0000256" key="8">
    <source>
        <dbReference type="PIRSR" id="PIRSR001434-2"/>
    </source>
</evidence>
<dbReference type="CDD" id="cd00614">
    <property type="entry name" value="CGS_like"/>
    <property type="match status" value="1"/>
</dbReference>
<evidence type="ECO:0000256" key="5">
    <source>
        <dbReference type="ARBA" id="ARBA00022898"/>
    </source>
</evidence>
<dbReference type="GO" id="GO:0030170">
    <property type="term" value="F:pyridoxal phosphate binding"/>
    <property type="evidence" value="ECO:0007669"/>
    <property type="project" value="InterPro"/>
</dbReference>
<dbReference type="GO" id="GO:0047804">
    <property type="term" value="F:cysteine-S-conjugate beta-lyase activity"/>
    <property type="evidence" value="ECO:0007669"/>
    <property type="project" value="UniProtKB-EC"/>
</dbReference>
<dbReference type="HOGENOM" id="CLU_018986_2_0_9"/>
<organism evidence="10 12">
    <name type="scientific">Enterococcus gilvus ATCC BAA-350</name>
    <dbReference type="NCBI Taxonomy" id="1158614"/>
    <lineage>
        <taxon>Bacteria</taxon>
        <taxon>Bacillati</taxon>
        <taxon>Bacillota</taxon>
        <taxon>Bacilli</taxon>
        <taxon>Lactobacillales</taxon>
        <taxon>Enterococcaceae</taxon>
        <taxon>Enterococcus</taxon>
    </lineage>
</organism>
<keyword evidence="13" id="KW-1185">Reference proteome</keyword>
<evidence type="ECO:0000256" key="6">
    <source>
        <dbReference type="ARBA" id="ARBA00023167"/>
    </source>
</evidence>
<protein>
    <recommendedName>
        <fullName evidence="3">cysteine-S-conjugate beta-lyase</fullName>
        <ecNumber evidence="3">4.4.1.13</ecNumber>
    </recommendedName>
</protein>
<sequence length="377" mass="41735">MNINTKIIHGYPMIDEKTGASSIPKIQASTFHQKDLSATQKYTYSRFGNPTVEAMEQAVAALENGEFGIAFSSGVAAISSVLLLLSARDHIVLCQNIYGGTYQIVVNLLDSFNIEYTFVEEMPASNWEEVIKENTKMIYMETPSNPTLKITDIQAVSAIAKEKDIITVCDNTFMTPYYQNPLDLGVDIVIHSGTKFLNGHSDVVAGIVVTNDVIQNQRIVNQRTILGGILGVEDAWLLMRGIKTLGVRMERSEYNALLISSVLNRNDNVKKVYHPSLNSHYGRKTHTRQARGFGSVLSFELENVAAVENFLQKVTIPLVGVSLGGVETILSYPWSMSHGGMTEEEKMTRQVTPELIRLSVGIEDVADLIMDLEQALQ</sequence>
<dbReference type="Proteomes" id="UP000014160">
    <property type="component" value="Unassembled WGS sequence"/>
</dbReference>
<evidence type="ECO:0000256" key="1">
    <source>
        <dbReference type="ARBA" id="ARBA00001933"/>
    </source>
</evidence>
<evidence type="ECO:0000313" key="11">
    <source>
        <dbReference type="EMBL" id="EOW82007.1"/>
    </source>
</evidence>
<dbReference type="PANTHER" id="PTHR11808">
    <property type="entry name" value="TRANS-SULFURATION ENZYME FAMILY MEMBER"/>
    <property type="match status" value="1"/>
</dbReference>
<proteinExistence type="inferred from homology"/>
<dbReference type="PROSITE" id="PS00868">
    <property type="entry name" value="CYS_MET_METAB_PP"/>
    <property type="match status" value="1"/>
</dbReference>
<dbReference type="SUPFAM" id="SSF53383">
    <property type="entry name" value="PLP-dependent transferases"/>
    <property type="match status" value="1"/>
</dbReference>
<keyword evidence="4" id="KW-0028">Amino-acid biosynthesis</keyword>
<dbReference type="InterPro" id="IPR000277">
    <property type="entry name" value="Cys/Met-Metab_PyrdxlP-dep_enz"/>
</dbReference>
<name>R2VCN9_9ENTE</name>
<dbReference type="PIRSF" id="PIRSF001434">
    <property type="entry name" value="CGS"/>
    <property type="match status" value="1"/>
</dbReference>
<dbReference type="eggNOG" id="COG0626">
    <property type="taxonomic scope" value="Bacteria"/>
</dbReference>
<dbReference type="Proteomes" id="UP000013750">
    <property type="component" value="Unassembled WGS sequence"/>
</dbReference>
<comment type="similarity">
    <text evidence="2 9">Belongs to the trans-sulfuration enzymes family.</text>
</comment>
<dbReference type="GO" id="GO:0005737">
    <property type="term" value="C:cytoplasm"/>
    <property type="evidence" value="ECO:0007669"/>
    <property type="project" value="TreeGrafter"/>
</dbReference>
<dbReference type="FunFam" id="3.40.640.10:FF:000009">
    <property type="entry name" value="Cystathionine gamma-synthase homolog"/>
    <property type="match status" value="1"/>
</dbReference>
<keyword evidence="5 8" id="KW-0663">Pyridoxal phosphate</keyword>
<evidence type="ECO:0000256" key="7">
    <source>
        <dbReference type="ARBA" id="ARBA00023239"/>
    </source>
</evidence>
<evidence type="ECO:0000313" key="10">
    <source>
        <dbReference type="EMBL" id="EOI55450.1"/>
    </source>
</evidence>